<comment type="caution">
    <text evidence="9">The sequence shown here is derived from an EMBL/GenBank/DDBJ whole genome shotgun (WGS) entry which is preliminary data.</text>
</comment>
<dbReference type="HOGENOM" id="CLU_072551_0_0_6"/>
<keyword evidence="6" id="KW-0067">ATP-binding</keyword>
<gene>
    <name evidence="9" type="ORF">IB75_11180</name>
</gene>
<name>A0A0E2Z605_9GAMM</name>
<dbReference type="GO" id="GO:0005829">
    <property type="term" value="C:cytosol"/>
    <property type="evidence" value="ECO:0007669"/>
    <property type="project" value="TreeGrafter"/>
</dbReference>
<evidence type="ECO:0000313" key="9">
    <source>
        <dbReference type="EMBL" id="KFI18980.1"/>
    </source>
</evidence>
<evidence type="ECO:0000256" key="7">
    <source>
        <dbReference type="ARBA" id="ARBA00022842"/>
    </source>
</evidence>
<dbReference type="EC" id="6.3.3.3" evidence="8"/>
<dbReference type="HAMAP" id="MF_00336">
    <property type="entry name" value="BioD"/>
    <property type="match status" value="1"/>
</dbReference>
<organism evidence="9 10">
    <name type="scientific">Nitrosococcus oceani C-27</name>
    <dbReference type="NCBI Taxonomy" id="314279"/>
    <lineage>
        <taxon>Bacteria</taxon>
        <taxon>Pseudomonadati</taxon>
        <taxon>Pseudomonadota</taxon>
        <taxon>Gammaproteobacteria</taxon>
        <taxon>Chromatiales</taxon>
        <taxon>Chromatiaceae</taxon>
        <taxon>Nitrosococcus</taxon>
    </lineage>
</organism>
<dbReference type="Pfam" id="PF13500">
    <property type="entry name" value="AAA_26"/>
    <property type="match status" value="1"/>
</dbReference>
<evidence type="ECO:0000256" key="6">
    <source>
        <dbReference type="ARBA" id="ARBA00022840"/>
    </source>
</evidence>
<dbReference type="GO" id="GO:0005524">
    <property type="term" value="F:ATP binding"/>
    <property type="evidence" value="ECO:0007669"/>
    <property type="project" value="UniProtKB-KW"/>
</dbReference>
<protein>
    <recommendedName>
        <fullName evidence="8">Dethiobiotin synthase</fullName>
        <ecNumber evidence="8">6.3.3.3</ecNumber>
    </recommendedName>
</protein>
<evidence type="ECO:0000256" key="5">
    <source>
        <dbReference type="ARBA" id="ARBA00022756"/>
    </source>
</evidence>
<feature type="non-terminal residue" evidence="9">
    <location>
        <position position="243"/>
    </location>
</feature>
<dbReference type="NCBIfam" id="TIGR00347">
    <property type="entry name" value="bioD"/>
    <property type="match status" value="1"/>
</dbReference>
<reference evidence="9 10" key="1">
    <citation type="submission" date="2014-07" db="EMBL/GenBank/DDBJ databases">
        <title>Comparative analysis of Nitrosococcus oceani genome inventories of strains from Pacific and Atlantic gyres.</title>
        <authorList>
            <person name="Lim C.K."/>
            <person name="Wang L."/>
            <person name="Sayavedra-Soto L.A."/>
            <person name="Klotz M.G."/>
        </authorList>
    </citation>
    <scope>NUCLEOTIDE SEQUENCE [LARGE SCALE GENOMIC DNA]</scope>
    <source>
        <strain evidence="9 10">C-27</strain>
    </source>
</reference>
<dbReference type="FunFam" id="3.40.50.300:FF:000292">
    <property type="entry name" value="ATP-dependent dethiobiotin synthetase BioD"/>
    <property type="match status" value="1"/>
</dbReference>
<evidence type="ECO:0000256" key="1">
    <source>
        <dbReference type="ARBA" id="ARBA00022490"/>
    </source>
</evidence>
<keyword evidence="5" id="KW-0093">Biotin biosynthesis</keyword>
<dbReference type="UniPathway" id="UPA00078"/>
<keyword evidence="3" id="KW-0479">Metal-binding</keyword>
<dbReference type="PANTHER" id="PTHR43210">
    <property type="entry name" value="DETHIOBIOTIN SYNTHETASE"/>
    <property type="match status" value="1"/>
</dbReference>
<sequence>MGKGFFVTGTDTEIGKTRCSLALIACLQQAGYRVVAMKPVASGCQQTAAGRYNEDALLLQREADVSLDYSQVNPYPFTLPIAPHIAATMEGVEIQPTVIKTAFDSIAALADRVVVEGVGGWAVPINGQQTMADVAVLLDLPIVLVVGVRLGCLNHALLTADAILRTGLPLVGWIANGIEPCQLLQEKENIQTLCERLPAPLLGVIPHLAEPAPEKIAAFLDREQCVTAAKGDIKRSLEFRHDG</sequence>
<dbReference type="GO" id="GO:0000287">
    <property type="term" value="F:magnesium ion binding"/>
    <property type="evidence" value="ECO:0007669"/>
    <property type="project" value="InterPro"/>
</dbReference>
<dbReference type="GO" id="GO:0042803">
    <property type="term" value="F:protein homodimerization activity"/>
    <property type="evidence" value="ECO:0007669"/>
    <property type="project" value="UniProtKB-ARBA"/>
</dbReference>
<dbReference type="AlphaFoldDB" id="A0A0E2Z605"/>
<evidence type="ECO:0000256" key="3">
    <source>
        <dbReference type="ARBA" id="ARBA00022723"/>
    </source>
</evidence>
<evidence type="ECO:0000256" key="4">
    <source>
        <dbReference type="ARBA" id="ARBA00022741"/>
    </source>
</evidence>
<dbReference type="CDD" id="cd03109">
    <property type="entry name" value="DTBS"/>
    <property type="match status" value="1"/>
</dbReference>
<dbReference type="PANTHER" id="PTHR43210:SF5">
    <property type="entry name" value="DETHIOBIOTIN SYNTHETASE"/>
    <property type="match status" value="1"/>
</dbReference>
<proteinExistence type="inferred from homology"/>
<keyword evidence="7" id="KW-0460">Magnesium</keyword>
<evidence type="ECO:0000256" key="2">
    <source>
        <dbReference type="ARBA" id="ARBA00022598"/>
    </source>
</evidence>
<keyword evidence="2" id="KW-0436">Ligase</keyword>
<dbReference type="InterPro" id="IPR004472">
    <property type="entry name" value="DTB_synth_BioD"/>
</dbReference>
<keyword evidence="1" id="KW-0963">Cytoplasm</keyword>
<dbReference type="InterPro" id="IPR027417">
    <property type="entry name" value="P-loop_NTPase"/>
</dbReference>
<evidence type="ECO:0000313" key="10">
    <source>
        <dbReference type="Proteomes" id="UP000028839"/>
    </source>
</evidence>
<dbReference type="PIRSF" id="PIRSF006755">
    <property type="entry name" value="DTB_synth"/>
    <property type="match status" value="1"/>
</dbReference>
<dbReference type="GO" id="GO:0004141">
    <property type="term" value="F:dethiobiotin synthase activity"/>
    <property type="evidence" value="ECO:0007669"/>
    <property type="project" value="UniProtKB-UniRule"/>
</dbReference>
<dbReference type="EMBL" id="JPGN01000069">
    <property type="protein sequence ID" value="KFI18980.1"/>
    <property type="molecule type" value="Genomic_DNA"/>
</dbReference>
<evidence type="ECO:0000256" key="8">
    <source>
        <dbReference type="NCBIfam" id="TIGR00347"/>
    </source>
</evidence>
<dbReference type="Proteomes" id="UP000028839">
    <property type="component" value="Unassembled WGS sequence"/>
</dbReference>
<accession>A0A0E2Z605</accession>
<dbReference type="GO" id="GO:0009102">
    <property type="term" value="P:biotin biosynthetic process"/>
    <property type="evidence" value="ECO:0007669"/>
    <property type="project" value="UniProtKB-UniRule"/>
</dbReference>
<dbReference type="OrthoDB" id="9802097at2"/>
<dbReference type="SUPFAM" id="SSF52540">
    <property type="entry name" value="P-loop containing nucleoside triphosphate hydrolases"/>
    <property type="match status" value="1"/>
</dbReference>
<dbReference type="Gene3D" id="3.40.50.300">
    <property type="entry name" value="P-loop containing nucleotide triphosphate hydrolases"/>
    <property type="match status" value="1"/>
</dbReference>
<keyword evidence="4" id="KW-0547">Nucleotide-binding</keyword>